<organism evidence="2 3">
    <name type="scientific">Podospora aff. communis PSN243</name>
    <dbReference type="NCBI Taxonomy" id="3040156"/>
    <lineage>
        <taxon>Eukaryota</taxon>
        <taxon>Fungi</taxon>
        <taxon>Dikarya</taxon>
        <taxon>Ascomycota</taxon>
        <taxon>Pezizomycotina</taxon>
        <taxon>Sordariomycetes</taxon>
        <taxon>Sordariomycetidae</taxon>
        <taxon>Sordariales</taxon>
        <taxon>Podosporaceae</taxon>
        <taxon>Podospora</taxon>
    </lineage>
</organism>
<evidence type="ECO:0000256" key="1">
    <source>
        <dbReference type="SAM" id="MobiDB-lite"/>
    </source>
</evidence>
<reference evidence="2" key="1">
    <citation type="journal article" date="2023" name="Mol. Phylogenet. Evol.">
        <title>Genome-scale phylogeny and comparative genomics of the fungal order Sordariales.</title>
        <authorList>
            <person name="Hensen N."/>
            <person name="Bonometti L."/>
            <person name="Westerberg I."/>
            <person name="Brannstrom I.O."/>
            <person name="Guillou S."/>
            <person name="Cros-Aarteil S."/>
            <person name="Calhoun S."/>
            <person name="Haridas S."/>
            <person name="Kuo A."/>
            <person name="Mondo S."/>
            <person name="Pangilinan J."/>
            <person name="Riley R."/>
            <person name="LaButti K."/>
            <person name="Andreopoulos B."/>
            <person name="Lipzen A."/>
            <person name="Chen C."/>
            <person name="Yan M."/>
            <person name="Daum C."/>
            <person name="Ng V."/>
            <person name="Clum A."/>
            <person name="Steindorff A."/>
            <person name="Ohm R.A."/>
            <person name="Martin F."/>
            <person name="Silar P."/>
            <person name="Natvig D.O."/>
            <person name="Lalanne C."/>
            <person name="Gautier V."/>
            <person name="Ament-Velasquez S.L."/>
            <person name="Kruys A."/>
            <person name="Hutchinson M.I."/>
            <person name="Powell A.J."/>
            <person name="Barry K."/>
            <person name="Miller A.N."/>
            <person name="Grigoriev I.V."/>
            <person name="Debuchy R."/>
            <person name="Gladieux P."/>
            <person name="Hiltunen Thoren M."/>
            <person name="Johannesson H."/>
        </authorList>
    </citation>
    <scope>NUCLEOTIDE SEQUENCE</scope>
    <source>
        <strain evidence="2">PSN243</strain>
    </source>
</reference>
<keyword evidence="3" id="KW-1185">Reference proteome</keyword>
<feature type="compositionally biased region" description="Low complexity" evidence="1">
    <location>
        <begin position="543"/>
        <end position="556"/>
    </location>
</feature>
<dbReference type="EMBL" id="MU865996">
    <property type="protein sequence ID" value="KAK4443270.1"/>
    <property type="molecule type" value="Genomic_DNA"/>
</dbReference>
<dbReference type="Proteomes" id="UP001321760">
    <property type="component" value="Unassembled WGS sequence"/>
</dbReference>
<evidence type="ECO:0008006" key="4">
    <source>
        <dbReference type="Google" id="ProtNLM"/>
    </source>
</evidence>
<reference evidence="2" key="2">
    <citation type="submission" date="2023-05" db="EMBL/GenBank/DDBJ databases">
        <authorList>
            <consortium name="Lawrence Berkeley National Laboratory"/>
            <person name="Steindorff A."/>
            <person name="Hensen N."/>
            <person name="Bonometti L."/>
            <person name="Westerberg I."/>
            <person name="Brannstrom I.O."/>
            <person name="Guillou S."/>
            <person name="Cros-Aarteil S."/>
            <person name="Calhoun S."/>
            <person name="Haridas S."/>
            <person name="Kuo A."/>
            <person name="Mondo S."/>
            <person name="Pangilinan J."/>
            <person name="Riley R."/>
            <person name="Labutti K."/>
            <person name="Andreopoulos B."/>
            <person name="Lipzen A."/>
            <person name="Chen C."/>
            <person name="Yanf M."/>
            <person name="Daum C."/>
            <person name="Ng V."/>
            <person name="Clum A."/>
            <person name="Ohm R."/>
            <person name="Martin F."/>
            <person name="Silar P."/>
            <person name="Natvig D."/>
            <person name="Lalanne C."/>
            <person name="Gautier V."/>
            <person name="Ament-Velasquez S.L."/>
            <person name="Kruys A."/>
            <person name="Hutchinson M.I."/>
            <person name="Powell A.J."/>
            <person name="Barry K."/>
            <person name="Miller A.N."/>
            <person name="Grigoriev I.V."/>
            <person name="Debuchy R."/>
            <person name="Gladieux P."/>
            <person name="Thoren M.H."/>
            <person name="Johannesson H."/>
        </authorList>
    </citation>
    <scope>NUCLEOTIDE SEQUENCE</scope>
    <source>
        <strain evidence="2">PSN243</strain>
    </source>
</reference>
<evidence type="ECO:0000313" key="3">
    <source>
        <dbReference type="Proteomes" id="UP001321760"/>
    </source>
</evidence>
<feature type="compositionally biased region" description="Basic and acidic residues" evidence="1">
    <location>
        <begin position="154"/>
        <end position="168"/>
    </location>
</feature>
<protein>
    <recommendedName>
        <fullName evidence="4">C2H2-type domain-containing protein</fullName>
    </recommendedName>
</protein>
<sequence>MGGSMMEELEPGPEHGAVRDYILSRFLCEAADWQPATQSHSSFHLGKHKDSALESNDNGAEEKGNPGGIGAPFQALTLPASDPINGTGRTEQFPCLIETATRDPGFGFAAPPLRGDDTPTPCTDQETSNQQPRAGGGLTPKDNPPPSRQKRTLRCNESDRERDADEQRKKRRAPSTAFPGPQPQPKTFPCPFRRQSPMTFHVRAHVKCANQEFRDFASLKKHVTSEHYSNRFLCPRCRGNFTSSEDVNRHLQNLEPCSLQASLAVTTRLELGISEDTRGELASRKDDKKVNNWDRLWKVLFGEHVPVKDPTFYPVVELEEVLVEFNAESPSFLAALDTHLKDLVGELAYEGYKNEVETIKTFVVQWMRELLDNCRRIPSRLPNIEHNRQDNAHVPHQGQPEKVQNTVNKQGRSRAPTTGSVENMPSLLTDHDATMAEMSDFLDLDWVSIDPSCLELDRPAPLVQYDFPDGDIAPQPAEVHDSWKNTFTLHLQSSRCSVYLPPPGPNPKAPTAQNLSFPPTPAPSQPSASTPGPSFTASTPALSFTTASTPARTSASKPRYPTFARLNDQMSRQAFQNSLSPEMAGELHLGQLPFGVGLKQLKRKFQ</sequence>
<feature type="region of interest" description="Disordered" evidence="1">
    <location>
        <begin position="102"/>
        <end position="189"/>
    </location>
</feature>
<comment type="caution">
    <text evidence="2">The sequence shown here is derived from an EMBL/GenBank/DDBJ whole genome shotgun (WGS) entry which is preliminary data.</text>
</comment>
<accession>A0AAV9G7S9</accession>
<feature type="region of interest" description="Disordered" evidence="1">
    <location>
        <begin position="389"/>
        <end position="425"/>
    </location>
</feature>
<dbReference type="AlphaFoldDB" id="A0AAV9G7S9"/>
<feature type="compositionally biased region" description="Polar residues" evidence="1">
    <location>
        <begin position="402"/>
        <end position="423"/>
    </location>
</feature>
<dbReference type="PANTHER" id="PTHR38166:SF1">
    <property type="entry name" value="C2H2-TYPE DOMAIN-CONTAINING PROTEIN"/>
    <property type="match status" value="1"/>
</dbReference>
<feature type="region of interest" description="Disordered" evidence="1">
    <location>
        <begin position="498"/>
        <end position="560"/>
    </location>
</feature>
<feature type="region of interest" description="Disordered" evidence="1">
    <location>
        <begin position="39"/>
        <end position="74"/>
    </location>
</feature>
<feature type="compositionally biased region" description="Low complexity" evidence="1">
    <location>
        <begin position="525"/>
        <end position="534"/>
    </location>
</feature>
<feature type="compositionally biased region" description="Polar residues" evidence="1">
    <location>
        <begin position="120"/>
        <end position="132"/>
    </location>
</feature>
<name>A0AAV9G7S9_9PEZI</name>
<proteinExistence type="predicted"/>
<gene>
    <name evidence="2" type="ORF">QBC34DRAFT_443509</name>
</gene>
<dbReference type="PANTHER" id="PTHR38166">
    <property type="entry name" value="C2H2-TYPE DOMAIN-CONTAINING PROTEIN-RELATED"/>
    <property type="match status" value="1"/>
</dbReference>
<evidence type="ECO:0000313" key="2">
    <source>
        <dbReference type="EMBL" id="KAK4443270.1"/>
    </source>
</evidence>